<keyword evidence="1" id="KW-0240">DNA-directed RNA polymerase</keyword>
<evidence type="ECO:0000313" key="2">
    <source>
        <dbReference type="Proteomes" id="UP000233837"/>
    </source>
</evidence>
<reference evidence="1 2" key="2">
    <citation type="journal article" date="2017" name="Nature">
        <title>The Apostasia genome and the evolution of orchids.</title>
        <authorList>
            <person name="Zhang G.Q."/>
            <person name="Liu K.W."/>
            <person name="Li Z."/>
            <person name="Lohaus R."/>
            <person name="Hsiao Y.Y."/>
            <person name="Niu S.C."/>
            <person name="Wang J.Y."/>
            <person name="Lin Y.C."/>
            <person name="Xu Q."/>
            <person name="Chen L.J."/>
            <person name="Yoshida K."/>
            <person name="Fujiwara S."/>
            <person name="Wang Z.W."/>
            <person name="Zhang Y.Q."/>
            <person name="Mitsuda N."/>
            <person name="Wang M."/>
            <person name="Liu G.H."/>
            <person name="Pecoraro L."/>
            <person name="Huang H.X."/>
            <person name="Xiao X.J."/>
            <person name="Lin M."/>
            <person name="Wu X.Y."/>
            <person name="Wu W.L."/>
            <person name="Chen Y.Y."/>
            <person name="Chang S.B."/>
            <person name="Sakamoto S."/>
            <person name="Ohme-Takagi M."/>
            <person name="Yagi M."/>
            <person name="Zeng S.J."/>
            <person name="Shen C.Y."/>
            <person name="Yeh C.M."/>
            <person name="Luo Y.B."/>
            <person name="Tsai W.C."/>
            <person name="Van de Peer Y."/>
            <person name="Liu Z.J."/>
        </authorList>
    </citation>
    <scope>NUCLEOTIDE SEQUENCE [LARGE SCALE GENOMIC DNA]</scope>
    <source>
        <tissue evidence="1">The whole plant</tissue>
    </source>
</reference>
<keyword evidence="1" id="KW-0804">Transcription</keyword>
<accession>A0A2I0VTI3</accession>
<gene>
    <name evidence="1" type="primary">rpoB</name>
    <name evidence="1" type="ORF">MA16_Dca014141</name>
</gene>
<sequence>MLGYWIETCDILIGKLTAQTTSESSYAPEDRLLRVILGIQVSIMIGLRLFDNGSRAVVHQLWSDDDGLVMVHW</sequence>
<keyword evidence="2" id="KW-1185">Reference proteome</keyword>
<name>A0A2I0VTI3_9ASPA</name>
<dbReference type="GO" id="GO:0000428">
    <property type="term" value="C:DNA-directed RNA polymerase complex"/>
    <property type="evidence" value="ECO:0007669"/>
    <property type="project" value="UniProtKB-KW"/>
</dbReference>
<dbReference type="Proteomes" id="UP000233837">
    <property type="component" value="Unassembled WGS sequence"/>
</dbReference>
<proteinExistence type="predicted"/>
<dbReference type="InterPro" id="IPR014724">
    <property type="entry name" value="RNA_pol_RPB2_OB-fold"/>
</dbReference>
<reference evidence="1 2" key="1">
    <citation type="journal article" date="2016" name="Sci. Rep.">
        <title>The Dendrobium catenatum Lindl. genome sequence provides insights into polysaccharide synthase, floral development and adaptive evolution.</title>
        <authorList>
            <person name="Zhang G.Q."/>
            <person name="Xu Q."/>
            <person name="Bian C."/>
            <person name="Tsai W.C."/>
            <person name="Yeh C.M."/>
            <person name="Liu K.W."/>
            <person name="Yoshida K."/>
            <person name="Zhang L.S."/>
            <person name="Chang S.B."/>
            <person name="Chen F."/>
            <person name="Shi Y."/>
            <person name="Su Y.Y."/>
            <person name="Zhang Y.Q."/>
            <person name="Chen L.J."/>
            <person name="Yin Y."/>
            <person name="Lin M."/>
            <person name="Huang H."/>
            <person name="Deng H."/>
            <person name="Wang Z.W."/>
            <person name="Zhu S.L."/>
            <person name="Zhao X."/>
            <person name="Deng C."/>
            <person name="Niu S.C."/>
            <person name="Huang J."/>
            <person name="Wang M."/>
            <person name="Liu G.H."/>
            <person name="Yang H.J."/>
            <person name="Xiao X.J."/>
            <person name="Hsiao Y.Y."/>
            <person name="Wu W.L."/>
            <person name="Chen Y.Y."/>
            <person name="Mitsuda N."/>
            <person name="Ohme-Takagi M."/>
            <person name="Luo Y.B."/>
            <person name="Van de Peer Y."/>
            <person name="Liu Z.J."/>
        </authorList>
    </citation>
    <scope>NUCLEOTIDE SEQUENCE [LARGE SCALE GENOMIC DNA]</scope>
    <source>
        <tissue evidence="1">The whole plant</tissue>
    </source>
</reference>
<dbReference type="EMBL" id="KZ503248">
    <property type="protein sequence ID" value="PKU66722.1"/>
    <property type="molecule type" value="Genomic_DNA"/>
</dbReference>
<protein>
    <submittedName>
        <fullName evidence="1">DNA-directed RNA polymerase subunit beta</fullName>
    </submittedName>
</protein>
<dbReference type="GO" id="GO:0003899">
    <property type="term" value="F:DNA-directed RNA polymerase activity"/>
    <property type="evidence" value="ECO:0007669"/>
    <property type="project" value="InterPro"/>
</dbReference>
<evidence type="ECO:0000313" key="1">
    <source>
        <dbReference type="EMBL" id="PKU66722.1"/>
    </source>
</evidence>
<organism evidence="1 2">
    <name type="scientific">Dendrobium catenatum</name>
    <dbReference type="NCBI Taxonomy" id="906689"/>
    <lineage>
        <taxon>Eukaryota</taxon>
        <taxon>Viridiplantae</taxon>
        <taxon>Streptophyta</taxon>
        <taxon>Embryophyta</taxon>
        <taxon>Tracheophyta</taxon>
        <taxon>Spermatophyta</taxon>
        <taxon>Magnoliopsida</taxon>
        <taxon>Liliopsida</taxon>
        <taxon>Asparagales</taxon>
        <taxon>Orchidaceae</taxon>
        <taxon>Epidendroideae</taxon>
        <taxon>Malaxideae</taxon>
        <taxon>Dendrobiinae</taxon>
        <taxon>Dendrobium</taxon>
    </lineage>
</organism>
<dbReference type="STRING" id="906689.A0A2I0VTI3"/>
<dbReference type="AlphaFoldDB" id="A0A2I0VTI3"/>
<dbReference type="Gene3D" id="2.40.50.150">
    <property type="match status" value="1"/>
</dbReference>